<dbReference type="Gene3D" id="3.30.160.20">
    <property type="match status" value="1"/>
</dbReference>
<dbReference type="AlphaFoldDB" id="A0A1F5Z850"/>
<keyword evidence="3 4" id="KW-0648">Protein biosynthesis</keyword>
<gene>
    <name evidence="4" type="primary">prfB</name>
    <name evidence="7" type="ORF">A2777_06285</name>
</gene>
<evidence type="ECO:0000256" key="3">
    <source>
        <dbReference type="ARBA" id="ARBA00022917"/>
    </source>
</evidence>
<sequence>MDAINRLQELKEKLKIEDKKNRIAELERLSADPGFWQEREKSTASMIELSNLNKQLKKIEDLRILLNKGNTREAGKIMDELEFELYFSGPHDTKGALLSIHPGQGGTEAMDWAQVLLRMYLRFIESKKWQHEMVDEVPGEEAGIKSAVISIPQYLAYGHLKSESGTHRLVRQSPFNADKLRQTSFALVEVVPILEDNQTVDIKDSDVEWEFFRSGGKGGQNVNKVSTAVRLRHLPTGIVIECQQERYQGQNRETALKILRGKLWQLMEQEKVRNISELKGKFKLASWGNQIRSYVLHPYHLVKDLRTGYETGDSKAVLDGNIDPFLNSYLKKFSAVV</sequence>
<comment type="function">
    <text evidence="4">Peptide chain release factor 2 directs the termination of translation in response to the peptide chain termination codons UGA and UAA.</text>
</comment>
<dbReference type="PROSITE" id="PS00745">
    <property type="entry name" value="RF_PROK_I"/>
    <property type="match status" value="1"/>
</dbReference>
<organism evidence="7 8">
    <name type="scientific">Candidatus Gottesmanbacteria bacterium RIFCSPHIGHO2_01_FULL_40_15</name>
    <dbReference type="NCBI Taxonomy" id="1798376"/>
    <lineage>
        <taxon>Bacteria</taxon>
        <taxon>Candidatus Gottesmaniibacteriota</taxon>
    </lineage>
</organism>
<keyword evidence="2 4" id="KW-0488">Methylation</keyword>
<evidence type="ECO:0000256" key="5">
    <source>
        <dbReference type="NCBIfam" id="TIGR00020"/>
    </source>
</evidence>
<dbReference type="GO" id="GO:0016149">
    <property type="term" value="F:translation release factor activity, codon specific"/>
    <property type="evidence" value="ECO:0007669"/>
    <property type="project" value="UniProtKB-UniRule"/>
</dbReference>
<comment type="subcellular location">
    <subcellularLocation>
        <location evidence="4">Cytoplasm</location>
    </subcellularLocation>
</comment>
<proteinExistence type="inferred from homology"/>
<evidence type="ECO:0000313" key="8">
    <source>
        <dbReference type="Proteomes" id="UP000177354"/>
    </source>
</evidence>
<dbReference type="HAMAP" id="MF_00094">
    <property type="entry name" value="Rel_fac_2"/>
    <property type="match status" value="1"/>
</dbReference>
<dbReference type="InterPro" id="IPR000352">
    <property type="entry name" value="Pep_chain_release_fac_I"/>
</dbReference>
<dbReference type="Pfam" id="PF03462">
    <property type="entry name" value="PCRF"/>
    <property type="match status" value="1"/>
</dbReference>
<dbReference type="SMART" id="SM00937">
    <property type="entry name" value="PCRF"/>
    <property type="match status" value="1"/>
</dbReference>
<comment type="similarity">
    <text evidence="1 4">Belongs to the prokaryotic/mitochondrial release factor family.</text>
</comment>
<dbReference type="Proteomes" id="UP000177354">
    <property type="component" value="Unassembled WGS sequence"/>
</dbReference>
<dbReference type="NCBIfam" id="TIGR00020">
    <property type="entry name" value="prfB"/>
    <property type="match status" value="1"/>
</dbReference>
<protein>
    <recommendedName>
        <fullName evidence="4 5">Peptide chain release factor 2</fullName>
        <shortName evidence="4">RF-2</shortName>
    </recommendedName>
</protein>
<feature type="domain" description="Prokaryotic-type class I peptide chain release factors" evidence="6">
    <location>
        <begin position="213"/>
        <end position="229"/>
    </location>
</feature>
<dbReference type="Gene3D" id="1.20.58.410">
    <property type="entry name" value="Release factor"/>
    <property type="match status" value="1"/>
</dbReference>
<dbReference type="InterPro" id="IPR045853">
    <property type="entry name" value="Pep_chain_release_fac_I_sf"/>
</dbReference>
<evidence type="ECO:0000256" key="2">
    <source>
        <dbReference type="ARBA" id="ARBA00022481"/>
    </source>
</evidence>
<dbReference type="EMBL" id="MFJF01000004">
    <property type="protein sequence ID" value="OGG08302.1"/>
    <property type="molecule type" value="Genomic_DNA"/>
</dbReference>
<evidence type="ECO:0000313" key="7">
    <source>
        <dbReference type="EMBL" id="OGG08302.1"/>
    </source>
</evidence>
<feature type="modified residue" description="N5-methylglutamine" evidence="4">
    <location>
        <position position="220"/>
    </location>
</feature>
<dbReference type="GO" id="GO:0005737">
    <property type="term" value="C:cytoplasm"/>
    <property type="evidence" value="ECO:0007669"/>
    <property type="project" value="UniProtKB-SubCell"/>
</dbReference>
<comment type="PTM">
    <text evidence="4">Methylated by PrmC. Methylation increases the termination efficiency of RF2.</text>
</comment>
<dbReference type="InterPro" id="IPR005139">
    <property type="entry name" value="PCRF"/>
</dbReference>
<dbReference type="PANTHER" id="PTHR43116:SF3">
    <property type="entry name" value="CLASS I PEPTIDE CHAIN RELEASE FACTOR"/>
    <property type="match status" value="1"/>
</dbReference>
<reference evidence="7 8" key="1">
    <citation type="journal article" date="2016" name="Nat. Commun.">
        <title>Thousands of microbial genomes shed light on interconnected biogeochemical processes in an aquifer system.</title>
        <authorList>
            <person name="Anantharaman K."/>
            <person name="Brown C.T."/>
            <person name="Hug L.A."/>
            <person name="Sharon I."/>
            <person name="Castelle C.J."/>
            <person name="Probst A.J."/>
            <person name="Thomas B.C."/>
            <person name="Singh A."/>
            <person name="Wilkins M.J."/>
            <person name="Karaoz U."/>
            <person name="Brodie E.L."/>
            <person name="Williams K.H."/>
            <person name="Hubbard S.S."/>
            <person name="Banfield J.F."/>
        </authorList>
    </citation>
    <scope>NUCLEOTIDE SEQUENCE [LARGE SCALE GENOMIC DNA]</scope>
</reference>
<dbReference type="SUPFAM" id="SSF75620">
    <property type="entry name" value="Release factor"/>
    <property type="match status" value="1"/>
</dbReference>
<dbReference type="Gene3D" id="3.30.70.1660">
    <property type="match status" value="1"/>
</dbReference>
<evidence type="ECO:0000259" key="6">
    <source>
        <dbReference type="PROSITE" id="PS00745"/>
    </source>
</evidence>
<evidence type="ECO:0000256" key="4">
    <source>
        <dbReference type="HAMAP-Rule" id="MF_00094"/>
    </source>
</evidence>
<keyword evidence="4" id="KW-0963">Cytoplasm</keyword>
<dbReference type="PANTHER" id="PTHR43116">
    <property type="entry name" value="PEPTIDE CHAIN RELEASE FACTOR 2"/>
    <property type="match status" value="1"/>
</dbReference>
<evidence type="ECO:0000256" key="1">
    <source>
        <dbReference type="ARBA" id="ARBA00010835"/>
    </source>
</evidence>
<dbReference type="InterPro" id="IPR004374">
    <property type="entry name" value="PrfB"/>
</dbReference>
<name>A0A1F5Z850_9BACT</name>
<comment type="caution">
    <text evidence="7">The sequence shown here is derived from an EMBL/GenBank/DDBJ whole genome shotgun (WGS) entry which is preliminary data.</text>
</comment>
<accession>A0A1F5Z850</accession>
<dbReference type="Pfam" id="PF00472">
    <property type="entry name" value="RF-1"/>
    <property type="match status" value="1"/>
</dbReference>